<dbReference type="PROSITE" id="PS00582">
    <property type="entry name" value="RIBOSOMAL_L33"/>
    <property type="match status" value="1"/>
</dbReference>
<evidence type="ECO:0000256" key="5">
    <source>
        <dbReference type="HAMAP-Rule" id="MF_00294"/>
    </source>
</evidence>
<protein>
    <recommendedName>
        <fullName evidence="4 5">Large ribosomal subunit protein bL33</fullName>
    </recommendedName>
</protein>
<dbReference type="NCBIfam" id="NF001764">
    <property type="entry name" value="PRK00504.1"/>
    <property type="match status" value="1"/>
</dbReference>
<dbReference type="NCBIfam" id="TIGR01023">
    <property type="entry name" value="rpmG_bact"/>
    <property type="match status" value="1"/>
</dbReference>
<comment type="similarity">
    <text evidence="1 5">Belongs to the bacterial ribosomal protein bL33 family.</text>
</comment>
<evidence type="ECO:0000313" key="6">
    <source>
        <dbReference type="EMBL" id="MBO8414357.1"/>
    </source>
</evidence>
<comment type="caution">
    <text evidence="6">The sequence shown here is derived from an EMBL/GenBank/DDBJ whole genome shotgun (WGS) entry which is preliminary data.</text>
</comment>
<dbReference type="GO" id="GO:0006412">
    <property type="term" value="P:translation"/>
    <property type="evidence" value="ECO:0007669"/>
    <property type="project" value="UniProtKB-UniRule"/>
</dbReference>
<organism evidence="6 7">
    <name type="scientific">Candidatus Scatoplasma merdavium</name>
    <dbReference type="NCBI Taxonomy" id="2840932"/>
    <lineage>
        <taxon>Bacteria</taxon>
        <taxon>Bacillati</taxon>
        <taxon>Bacillota</taxon>
        <taxon>Bacilli</taxon>
        <taxon>Bacillales</taxon>
        <taxon>Candidatus Scatoplasma</taxon>
    </lineage>
</organism>
<dbReference type="InterPro" id="IPR001705">
    <property type="entry name" value="Ribosomal_bL33"/>
</dbReference>
<evidence type="ECO:0000256" key="2">
    <source>
        <dbReference type="ARBA" id="ARBA00022980"/>
    </source>
</evidence>
<dbReference type="HAMAP" id="MF_00294">
    <property type="entry name" value="Ribosomal_bL33"/>
    <property type="match status" value="1"/>
</dbReference>
<dbReference type="NCBIfam" id="NF001860">
    <property type="entry name" value="PRK00595.1"/>
    <property type="match status" value="1"/>
</dbReference>
<keyword evidence="2 5" id="KW-0689">Ribosomal protein</keyword>
<evidence type="ECO:0000256" key="1">
    <source>
        <dbReference type="ARBA" id="ARBA00007596"/>
    </source>
</evidence>
<dbReference type="InterPro" id="IPR018264">
    <property type="entry name" value="Ribosomal_bL33_CS"/>
</dbReference>
<reference evidence="6" key="1">
    <citation type="submission" date="2020-10" db="EMBL/GenBank/DDBJ databases">
        <authorList>
            <person name="Gilroy R."/>
        </authorList>
    </citation>
    <scope>NUCLEOTIDE SEQUENCE</scope>
    <source>
        <strain evidence="6">1748</strain>
    </source>
</reference>
<dbReference type="GO" id="GO:0005840">
    <property type="term" value="C:ribosome"/>
    <property type="evidence" value="ECO:0007669"/>
    <property type="project" value="UniProtKB-KW"/>
</dbReference>
<dbReference type="InterPro" id="IPR038584">
    <property type="entry name" value="Ribosomal_bL33_sf"/>
</dbReference>
<dbReference type="Proteomes" id="UP000823629">
    <property type="component" value="Unassembled WGS sequence"/>
</dbReference>
<dbReference type="Gene3D" id="2.20.28.120">
    <property type="entry name" value="Ribosomal protein L33"/>
    <property type="match status" value="1"/>
</dbReference>
<accession>A0A9D9D9M8</accession>
<name>A0A9D9D9M8_9BACL</name>
<dbReference type="GO" id="GO:0003735">
    <property type="term" value="F:structural constituent of ribosome"/>
    <property type="evidence" value="ECO:0007669"/>
    <property type="project" value="InterPro"/>
</dbReference>
<dbReference type="Pfam" id="PF00471">
    <property type="entry name" value="Ribosomal_L33"/>
    <property type="match status" value="1"/>
</dbReference>
<dbReference type="AlphaFoldDB" id="A0A9D9D9M8"/>
<evidence type="ECO:0000313" key="7">
    <source>
        <dbReference type="Proteomes" id="UP000823629"/>
    </source>
</evidence>
<proteinExistence type="inferred from homology"/>
<keyword evidence="3 5" id="KW-0687">Ribonucleoprotein</keyword>
<gene>
    <name evidence="5 6" type="primary">rpmG</name>
    <name evidence="6" type="ORF">IAC78_02635</name>
</gene>
<dbReference type="GO" id="GO:0005737">
    <property type="term" value="C:cytoplasm"/>
    <property type="evidence" value="ECO:0007669"/>
    <property type="project" value="UniProtKB-ARBA"/>
</dbReference>
<reference evidence="6" key="2">
    <citation type="journal article" date="2021" name="PeerJ">
        <title>Extensive microbial diversity within the chicken gut microbiome revealed by metagenomics and culture.</title>
        <authorList>
            <person name="Gilroy R."/>
            <person name="Ravi A."/>
            <person name="Getino M."/>
            <person name="Pursley I."/>
            <person name="Horton D.L."/>
            <person name="Alikhan N.F."/>
            <person name="Baker D."/>
            <person name="Gharbi K."/>
            <person name="Hall N."/>
            <person name="Watson M."/>
            <person name="Adriaenssens E.M."/>
            <person name="Foster-Nyarko E."/>
            <person name="Jarju S."/>
            <person name="Secka A."/>
            <person name="Antonio M."/>
            <person name="Oren A."/>
            <person name="Chaudhuri R.R."/>
            <person name="La Ragione R."/>
            <person name="Hildebrand F."/>
            <person name="Pallen M.J."/>
        </authorList>
    </citation>
    <scope>NUCLEOTIDE SEQUENCE</scope>
    <source>
        <strain evidence="6">1748</strain>
    </source>
</reference>
<evidence type="ECO:0000256" key="3">
    <source>
        <dbReference type="ARBA" id="ARBA00023274"/>
    </source>
</evidence>
<sequence>MREKVILCCTECLSRNYTVTKKKGDPRMEVSKFCPKCNKHTLHRETR</sequence>
<dbReference type="SUPFAM" id="SSF57829">
    <property type="entry name" value="Zn-binding ribosomal proteins"/>
    <property type="match status" value="1"/>
</dbReference>
<evidence type="ECO:0000256" key="4">
    <source>
        <dbReference type="ARBA" id="ARBA00035176"/>
    </source>
</evidence>
<dbReference type="GO" id="GO:1990904">
    <property type="term" value="C:ribonucleoprotein complex"/>
    <property type="evidence" value="ECO:0007669"/>
    <property type="project" value="UniProtKB-KW"/>
</dbReference>
<dbReference type="EMBL" id="JADING010000074">
    <property type="protein sequence ID" value="MBO8414357.1"/>
    <property type="molecule type" value="Genomic_DNA"/>
</dbReference>
<dbReference type="InterPro" id="IPR011332">
    <property type="entry name" value="Ribosomal_zn-bd"/>
</dbReference>